<evidence type="ECO:0000313" key="1">
    <source>
        <dbReference type="EMBL" id="OZS77682.1"/>
    </source>
</evidence>
<dbReference type="EMBL" id="NOKQ01000220">
    <property type="protein sequence ID" value="OZS77682.1"/>
    <property type="molecule type" value="Genomic_DNA"/>
</dbReference>
<dbReference type="AlphaFoldDB" id="A0A264W272"/>
<keyword evidence="2" id="KW-1185">Reference proteome</keyword>
<organism evidence="1 2">
    <name type="scientific">Tetzosporium hominis</name>
    <dbReference type="NCBI Taxonomy" id="2020506"/>
    <lineage>
        <taxon>Bacteria</taxon>
        <taxon>Bacillati</taxon>
        <taxon>Bacillota</taxon>
        <taxon>Bacilli</taxon>
        <taxon>Bacillales</taxon>
        <taxon>Caryophanaceae</taxon>
        <taxon>Tetzosporium</taxon>
    </lineage>
</organism>
<accession>A0A264W272</accession>
<gene>
    <name evidence="1" type="ORF">CF394_10760</name>
</gene>
<protein>
    <submittedName>
        <fullName evidence="1">Uncharacterized protein</fullName>
    </submittedName>
</protein>
<sequence>MISGINLILQETAPRSTARFFATCFAAISMERVKEKIRVPWLQSGLKNPQRRPKRKLWYAARILMATPTDKRVFSERSQQKFMWISGVRNSIVIRCGAPGDRRLFSLPVSEQGCSLF</sequence>
<dbReference type="Proteomes" id="UP000217065">
    <property type="component" value="Unassembled WGS sequence"/>
</dbReference>
<evidence type="ECO:0000313" key="2">
    <source>
        <dbReference type="Proteomes" id="UP000217065"/>
    </source>
</evidence>
<proteinExistence type="predicted"/>
<name>A0A264W272_9BACL</name>
<comment type="caution">
    <text evidence="1">The sequence shown here is derived from an EMBL/GenBank/DDBJ whole genome shotgun (WGS) entry which is preliminary data.</text>
</comment>
<reference evidence="1 2" key="1">
    <citation type="submission" date="2017-07" db="EMBL/GenBank/DDBJ databases">
        <title>Tetzosporium hominis gen.nov. sp.nov.</title>
        <authorList>
            <person name="Tetz G."/>
            <person name="Tetz V."/>
        </authorList>
    </citation>
    <scope>NUCLEOTIDE SEQUENCE [LARGE SCALE GENOMIC DNA]</scope>
    <source>
        <strain evidence="1 2">VT-49</strain>
    </source>
</reference>